<dbReference type="InterPro" id="IPR036774">
    <property type="entry name" value="ERV/ALR_sulphydryl_oxid_sf"/>
</dbReference>
<evidence type="ECO:0000256" key="3">
    <source>
        <dbReference type="ARBA" id="ARBA00022827"/>
    </source>
</evidence>
<sequence length="198" mass="22029">MANRQITRRILIGAAIATVLLVFFHIRPQAPSSRIVRAPSHLQTPTDVTQGEVIMPRLGNDTAKAELGRATWKYFHTMLARYPEKPTKEQQETLRTYIYLFAQLYPCGECATHFQGHLAKYPPQVSSRNAAAGWGCFMHNEVNAMLEKPEFDCNKIGDFYDCGCADDGTPGNGKDGLRSGNQDTSREIADVNDVVLPV</sequence>
<reference evidence="8 11" key="2">
    <citation type="submission" date="2019-08" db="EMBL/GenBank/DDBJ databases">
        <title>The genome sequence of a newly discovered highly antifungal drug resistant Aspergillus species, Aspergillus tanneri NIH 1004.</title>
        <authorList>
            <person name="Mounaud S."/>
            <person name="Singh I."/>
            <person name="Joardar V."/>
            <person name="Pakala S."/>
            <person name="Pakala S."/>
            <person name="Venepally P."/>
            <person name="Chung J.K."/>
            <person name="Losada L."/>
            <person name="Nierman W.C."/>
        </authorList>
    </citation>
    <scope>NUCLEOTIDE SEQUENCE [LARGE SCALE GENOMIC DNA]</scope>
    <source>
        <strain evidence="8 11">NIH1004</strain>
    </source>
</reference>
<proteinExistence type="predicted"/>
<dbReference type="PROSITE" id="PS51324">
    <property type="entry name" value="ERV_ALR"/>
    <property type="match status" value="1"/>
</dbReference>
<name>A0A4S3JHT0_9EURO</name>
<keyword evidence="2 6" id="KW-0285">Flavoprotein</keyword>
<dbReference type="Gene3D" id="1.20.120.310">
    <property type="entry name" value="ERV/ALR sulfhydryl oxidase domain"/>
    <property type="match status" value="1"/>
</dbReference>
<dbReference type="Pfam" id="PF04777">
    <property type="entry name" value="Evr1_Alr"/>
    <property type="match status" value="1"/>
</dbReference>
<evidence type="ECO:0000313" key="11">
    <source>
        <dbReference type="Proteomes" id="UP000324241"/>
    </source>
</evidence>
<comment type="catalytic activity">
    <reaction evidence="6">
        <text>2 R'C(R)SH + O2 = R'C(R)S-S(R)CR' + H2O2</text>
        <dbReference type="Rhea" id="RHEA:17357"/>
        <dbReference type="ChEBI" id="CHEBI:15379"/>
        <dbReference type="ChEBI" id="CHEBI:16240"/>
        <dbReference type="ChEBI" id="CHEBI:16520"/>
        <dbReference type="ChEBI" id="CHEBI:17412"/>
        <dbReference type="EC" id="1.8.3.2"/>
    </reaction>
</comment>
<dbReference type="OrthoDB" id="59470at2759"/>
<dbReference type="VEuPathDB" id="FungiDB:EYZ11_005624"/>
<evidence type="ECO:0000256" key="2">
    <source>
        <dbReference type="ARBA" id="ARBA00022630"/>
    </source>
</evidence>
<dbReference type="STRING" id="1220188.A0A4S3JHT0"/>
<dbReference type="EC" id="1.8.3.2" evidence="6"/>
<feature type="domain" description="ERV/ALR sulfhydryl oxidase" evidence="7">
    <location>
        <begin position="60"/>
        <end position="160"/>
    </location>
</feature>
<dbReference type="RefSeq" id="XP_033421441.1">
    <property type="nucleotide sequence ID" value="XM_033575586.1"/>
</dbReference>
<evidence type="ECO:0000313" key="9">
    <source>
        <dbReference type="EMBL" id="THC94902.1"/>
    </source>
</evidence>
<evidence type="ECO:0000313" key="8">
    <source>
        <dbReference type="EMBL" id="KAA8642079.1"/>
    </source>
</evidence>
<evidence type="ECO:0000256" key="6">
    <source>
        <dbReference type="RuleBase" id="RU371123"/>
    </source>
</evidence>
<evidence type="ECO:0000256" key="5">
    <source>
        <dbReference type="ARBA" id="ARBA00023157"/>
    </source>
</evidence>
<accession>A0A4S3JHT0</accession>
<evidence type="ECO:0000256" key="1">
    <source>
        <dbReference type="ARBA" id="ARBA00001974"/>
    </source>
</evidence>
<keyword evidence="4 6" id="KW-0560">Oxidoreductase</keyword>
<keyword evidence="10" id="KW-1185">Reference proteome</keyword>
<comment type="caution">
    <text evidence="9">The sequence shown here is derived from an EMBL/GenBank/DDBJ whole genome shotgun (WGS) entry which is preliminary data.</text>
</comment>
<keyword evidence="5" id="KW-1015">Disulfide bond</keyword>
<gene>
    <name evidence="8" type="ORF">ATNIH1004_011020</name>
    <name evidence="9" type="ORF">EYZ11_005624</name>
</gene>
<dbReference type="InterPro" id="IPR017905">
    <property type="entry name" value="ERV/ALR_sulphydryl_oxidase"/>
</dbReference>
<dbReference type="PANTHER" id="PTHR12645">
    <property type="entry name" value="ALR/ERV"/>
    <property type="match status" value="1"/>
</dbReference>
<reference evidence="9 10" key="1">
    <citation type="submission" date="2019-03" db="EMBL/GenBank/DDBJ databases">
        <title>The genome sequence of a newly discovered highly antifungal drug resistant Aspergillus species, Aspergillus tanneri NIH 1004.</title>
        <authorList>
            <person name="Mounaud S."/>
            <person name="Singh I."/>
            <person name="Joardar V."/>
            <person name="Pakala S."/>
            <person name="Pakala S."/>
            <person name="Venepally P."/>
            <person name="Hoover J."/>
            <person name="Nierman W."/>
            <person name="Chung J."/>
            <person name="Losada L."/>
        </authorList>
    </citation>
    <scope>NUCLEOTIDE SEQUENCE [LARGE SCALE GENOMIC DNA]</scope>
    <source>
        <strain evidence="9 10">NIH1004</strain>
    </source>
</reference>
<dbReference type="GO" id="GO:0016971">
    <property type="term" value="F:flavin-dependent sulfhydryl oxidase activity"/>
    <property type="evidence" value="ECO:0007669"/>
    <property type="project" value="InterPro"/>
</dbReference>
<dbReference type="EMBL" id="SOSA01000183">
    <property type="protein sequence ID" value="THC94902.1"/>
    <property type="molecule type" value="Genomic_DNA"/>
</dbReference>
<dbReference type="FunFam" id="1.20.120.310:FF:000002">
    <property type="entry name" value="Sulfhydryl oxidase"/>
    <property type="match status" value="1"/>
</dbReference>
<dbReference type="GO" id="GO:0005739">
    <property type="term" value="C:mitochondrion"/>
    <property type="evidence" value="ECO:0007669"/>
    <property type="project" value="TreeGrafter"/>
</dbReference>
<evidence type="ECO:0000259" key="7">
    <source>
        <dbReference type="PROSITE" id="PS51324"/>
    </source>
</evidence>
<organism evidence="9 10">
    <name type="scientific">Aspergillus tanneri</name>
    <dbReference type="NCBI Taxonomy" id="1220188"/>
    <lineage>
        <taxon>Eukaryota</taxon>
        <taxon>Fungi</taxon>
        <taxon>Dikarya</taxon>
        <taxon>Ascomycota</taxon>
        <taxon>Pezizomycotina</taxon>
        <taxon>Eurotiomycetes</taxon>
        <taxon>Eurotiomycetidae</taxon>
        <taxon>Eurotiales</taxon>
        <taxon>Aspergillaceae</taxon>
        <taxon>Aspergillus</taxon>
        <taxon>Aspergillus subgen. Circumdati</taxon>
    </lineage>
</organism>
<dbReference type="SUPFAM" id="SSF69000">
    <property type="entry name" value="FAD-dependent thiol oxidase"/>
    <property type="match status" value="1"/>
</dbReference>
<evidence type="ECO:0000256" key="4">
    <source>
        <dbReference type="ARBA" id="ARBA00023002"/>
    </source>
</evidence>
<comment type="cofactor">
    <cofactor evidence="1 6">
        <name>FAD</name>
        <dbReference type="ChEBI" id="CHEBI:57692"/>
    </cofactor>
</comment>
<dbReference type="PANTHER" id="PTHR12645:SF1">
    <property type="entry name" value="FAD-LINKED SULFHYDRYL OXIDASE ERV2"/>
    <property type="match status" value="1"/>
</dbReference>
<dbReference type="Proteomes" id="UP000324241">
    <property type="component" value="Unassembled WGS sequence"/>
</dbReference>
<dbReference type="GeneID" id="54333721"/>
<dbReference type="Proteomes" id="UP000308092">
    <property type="component" value="Unassembled WGS sequence"/>
</dbReference>
<evidence type="ECO:0000313" key="10">
    <source>
        <dbReference type="Proteomes" id="UP000308092"/>
    </source>
</evidence>
<dbReference type="InterPro" id="IPR039799">
    <property type="entry name" value="ALR/ERV"/>
</dbReference>
<dbReference type="GO" id="GO:0050660">
    <property type="term" value="F:flavin adenine dinucleotide binding"/>
    <property type="evidence" value="ECO:0007669"/>
    <property type="project" value="TreeGrafter"/>
</dbReference>
<keyword evidence="3 6" id="KW-0274">FAD</keyword>
<protein>
    <recommendedName>
        <fullName evidence="6">Sulfhydryl oxidase</fullName>
        <ecNumber evidence="6">1.8.3.2</ecNumber>
    </recommendedName>
</protein>
<dbReference type="EMBL" id="QUQM01000008">
    <property type="protein sequence ID" value="KAA8642079.1"/>
    <property type="molecule type" value="Genomic_DNA"/>
</dbReference>
<dbReference type="AlphaFoldDB" id="A0A4S3JHT0"/>